<evidence type="ECO:0000313" key="2">
    <source>
        <dbReference type="Proteomes" id="UP000199072"/>
    </source>
</evidence>
<dbReference type="RefSeq" id="WP_091148343.1">
    <property type="nucleotide sequence ID" value="NZ_FNAI01000003.1"/>
</dbReference>
<accession>A0A1G6ZH16</accession>
<reference evidence="1 2" key="1">
    <citation type="submission" date="2016-10" db="EMBL/GenBank/DDBJ databases">
        <authorList>
            <person name="de Groot N.N."/>
        </authorList>
    </citation>
    <scope>NUCLEOTIDE SEQUENCE [LARGE SCALE GENOMIC DNA]</scope>
    <source>
        <strain evidence="1 2">47C3B</strain>
    </source>
</reference>
<protein>
    <submittedName>
        <fullName evidence="1">Uncharacterized protein</fullName>
    </submittedName>
</protein>
<name>A0A1G6ZH16_9SPHI</name>
<organism evidence="1 2">
    <name type="scientific">Mucilaginibacter pineti</name>
    <dbReference type="NCBI Taxonomy" id="1391627"/>
    <lineage>
        <taxon>Bacteria</taxon>
        <taxon>Pseudomonadati</taxon>
        <taxon>Bacteroidota</taxon>
        <taxon>Sphingobacteriia</taxon>
        <taxon>Sphingobacteriales</taxon>
        <taxon>Sphingobacteriaceae</taxon>
        <taxon>Mucilaginibacter</taxon>
    </lineage>
</organism>
<dbReference type="EMBL" id="FNAI01000003">
    <property type="protein sequence ID" value="SDE01547.1"/>
    <property type="molecule type" value="Genomic_DNA"/>
</dbReference>
<dbReference type="AlphaFoldDB" id="A0A1G6ZH16"/>
<dbReference type="Proteomes" id="UP000199072">
    <property type="component" value="Unassembled WGS sequence"/>
</dbReference>
<proteinExistence type="predicted"/>
<sequence length="106" mass="12539">MEFKRKAKRFKAKIRAQAVKLLPSTKGFGYEMPPEKILVEIYFDQKGYPAQARDFYQFYDQANWSSPKGTPFRNWKLLASDWLFNYQQELKLAKRLRTNGLFSGGF</sequence>
<keyword evidence="2" id="KW-1185">Reference proteome</keyword>
<dbReference type="OrthoDB" id="1442826at2"/>
<evidence type="ECO:0000313" key="1">
    <source>
        <dbReference type="EMBL" id="SDE01547.1"/>
    </source>
</evidence>
<dbReference type="STRING" id="1391627.SAMN05216464_103343"/>
<gene>
    <name evidence="1" type="ORF">SAMN05216464_103343</name>
</gene>